<gene>
    <name evidence="15" type="ORF">L1049_011772</name>
</gene>
<feature type="transmembrane region" description="Helical" evidence="11">
    <location>
        <begin position="770"/>
        <end position="791"/>
    </location>
</feature>
<keyword evidence="2" id="KW-0813">Transport</keyword>
<feature type="domain" description="Cation/H(+) antiporter central" evidence="13">
    <location>
        <begin position="422"/>
        <end position="502"/>
    </location>
</feature>
<evidence type="ECO:0000256" key="6">
    <source>
        <dbReference type="ARBA" id="ARBA00022958"/>
    </source>
</evidence>
<dbReference type="GO" id="GO:0006813">
    <property type="term" value="P:potassium ion transport"/>
    <property type="evidence" value="ECO:0007669"/>
    <property type="project" value="UniProtKB-KW"/>
</dbReference>
<feature type="transmembrane region" description="Helical" evidence="11">
    <location>
        <begin position="125"/>
        <end position="143"/>
    </location>
</feature>
<evidence type="ECO:0000256" key="3">
    <source>
        <dbReference type="ARBA" id="ARBA00022449"/>
    </source>
</evidence>
<evidence type="ECO:0000256" key="1">
    <source>
        <dbReference type="ARBA" id="ARBA00004141"/>
    </source>
</evidence>
<evidence type="ECO:0000259" key="14">
    <source>
        <dbReference type="Pfam" id="PF23259"/>
    </source>
</evidence>
<evidence type="ECO:0000313" key="16">
    <source>
        <dbReference type="Proteomes" id="UP001415857"/>
    </source>
</evidence>
<dbReference type="GO" id="GO:0016020">
    <property type="term" value="C:membrane"/>
    <property type="evidence" value="ECO:0007669"/>
    <property type="project" value="UniProtKB-SubCell"/>
</dbReference>
<evidence type="ECO:0000256" key="2">
    <source>
        <dbReference type="ARBA" id="ARBA00022448"/>
    </source>
</evidence>
<dbReference type="Proteomes" id="UP001415857">
    <property type="component" value="Unassembled WGS sequence"/>
</dbReference>
<feature type="transmembrane region" description="Helical" evidence="11">
    <location>
        <begin position="803"/>
        <end position="826"/>
    </location>
</feature>
<evidence type="ECO:0000256" key="8">
    <source>
        <dbReference type="ARBA" id="ARBA00023065"/>
    </source>
</evidence>
<comment type="subcellular location">
    <subcellularLocation>
        <location evidence="1">Membrane</location>
        <topology evidence="1">Multi-pass membrane protein</topology>
    </subcellularLocation>
</comment>
<feature type="transmembrane region" description="Helical" evidence="11">
    <location>
        <begin position="273"/>
        <end position="294"/>
    </location>
</feature>
<dbReference type="Gene3D" id="1.20.1530.20">
    <property type="match status" value="2"/>
</dbReference>
<evidence type="ECO:0000313" key="15">
    <source>
        <dbReference type="EMBL" id="KAK9283525.1"/>
    </source>
</evidence>
<feature type="transmembrane region" description="Helical" evidence="11">
    <location>
        <begin position="838"/>
        <end position="859"/>
    </location>
</feature>
<dbReference type="InterPro" id="IPR057290">
    <property type="entry name" value="CHX17_C"/>
</dbReference>
<name>A0AAP0X3B1_LIQFO</name>
<feature type="transmembrane region" description="Helical" evidence="11">
    <location>
        <begin position="21"/>
        <end position="46"/>
    </location>
</feature>
<evidence type="ECO:0000259" key="13">
    <source>
        <dbReference type="Pfam" id="PF23256"/>
    </source>
</evidence>
<evidence type="ECO:0008006" key="17">
    <source>
        <dbReference type="Google" id="ProtNLM"/>
    </source>
</evidence>
<evidence type="ECO:0000259" key="12">
    <source>
        <dbReference type="Pfam" id="PF00999"/>
    </source>
</evidence>
<evidence type="ECO:0000256" key="4">
    <source>
        <dbReference type="ARBA" id="ARBA00022538"/>
    </source>
</evidence>
<dbReference type="GO" id="GO:0006885">
    <property type="term" value="P:regulation of pH"/>
    <property type="evidence" value="ECO:0007669"/>
    <property type="project" value="UniProtKB-ARBA"/>
</dbReference>
<comment type="caution">
    <text evidence="15">The sequence shown here is derived from an EMBL/GenBank/DDBJ whole genome shotgun (WGS) entry which is preliminary data.</text>
</comment>
<dbReference type="GO" id="GO:0015297">
    <property type="term" value="F:antiporter activity"/>
    <property type="evidence" value="ECO:0007669"/>
    <property type="project" value="UniProtKB-KW"/>
</dbReference>
<dbReference type="InterPro" id="IPR006153">
    <property type="entry name" value="Cation/H_exchanger_TM"/>
</dbReference>
<dbReference type="GO" id="GO:1902600">
    <property type="term" value="P:proton transmembrane transport"/>
    <property type="evidence" value="ECO:0007669"/>
    <property type="project" value="InterPro"/>
</dbReference>
<dbReference type="PANTHER" id="PTHR32468">
    <property type="entry name" value="CATION/H + ANTIPORTER"/>
    <property type="match status" value="1"/>
</dbReference>
<dbReference type="Pfam" id="PF23259">
    <property type="entry name" value="CHX17_C"/>
    <property type="match status" value="2"/>
</dbReference>
<dbReference type="InterPro" id="IPR038770">
    <property type="entry name" value="Na+/solute_symporter_sf"/>
</dbReference>
<keyword evidence="8" id="KW-0406">Ion transport</keyword>
<protein>
    <recommendedName>
        <fullName evidence="17">Cation/H+ exchanger domain-containing protein</fullName>
    </recommendedName>
</protein>
<keyword evidence="6" id="KW-0630">Potassium</keyword>
<feature type="transmembrane region" description="Helical" evidence="11">
    <location>
        <begin position="871"/>
        <end position="893"/>
    </location>
</feature>
<evidence type="ECO:0000256" key="7">
    <source>
        <dbReference type="ARBA" id="ARBA00022989"/>
    </source>
</evidence>
<feature type="transmembrane region" description="Helical" evidence="11">
    <location>
        <begin position="1052"/>
        <end position="1072"/>
    </location>
</feature>
<feature type="domain" description="Cation/H+ exchanger transmembrane" evidence="12">
    <location>
        <begin position="2"/>
        <end position="322"/>
    </location>
</feature>
<dbReference type="Pfam" id="PF00999">
    <property type="entry name" value="Na_H_Exchanger"/>
    <property type="match status" value="2"/>
</dbReference>
<dbReference type="FunFam" id="1.20.1530.20:FF:000003">
    <property type="entry name" value="Cation/H(+) antiporter 15"/>
    <property type="match status" value="1"/>
</dbReference>
<evidence type="ECO:0000256" key="10">
    <source>
        <dbReference type="ARBA" id="ARBA00038341"/>
    </source>
</evidence>
<proteinExistence type="inferred from homology"/>
<feature type="transmembrane region" description="Helical" evidence="11">
    <location>
        <begin position="1020"/>
        <end position="1040"/>
    </location>
</feature>
<dbReference type="InterPro" id="IPR057291">
    <property type="entry name" value="CHX17_2nd"/>
</dbReference>
<feature type="domain" description="Cation/H(+) antiporter C-terminal" evidence="14">
    <location>
        <begin position="1302"/>
        <end position="1441"/>
    </location>
</feature>
<organism evidence="15 16">
    <name type="scientific">Liquidambar formosana</name>
    <name type="common">Formosan gum</name>
    <dbReference type="NCBI Taxonomy" id="63359"/>
    <lineage>
        <taxon>Eukaryota</taxon>
        <taxon>Viridiplantae</taxon>
        <taxon>Streptophyta</taxon>
        <taxon>Embryophyta</taxon>
        <taxon>Tracheophyta</taxon>
        <taxon>Spermatophyta</taxon>
        <taxon>Magnoliopsida</taxon>
        <taxon>eudicotyledons</taxon>
        <taxon>Gunneridae</taxon>
        <taxon>Pentapetalae</taxon>
        <taxon>Saxifragales</taxon>
        <taxon>Altingiaceae</taxon>
        <taxon>Liquidambar</taxon>
    </lineage>
</organism>
<dbReference type="InterPro" id="IPR050794">
    <property type="entry name" value="CPA2_transporter"/>
</dbReference>
<feature type="transmembrane region" description="Helical" evidence="11">
    <location>
        <begin position="306"/>
        <end position="327"/>
    </location>
</feature>
<keyword evidence="4" id="KW-0633">Potassium transport</keyword>
<sequence length="1479" mass="162690">MFFFFAMGVKMDLRMMFQPEAKAVAIGISVYFFTSTIPLIICFILTTYSSMDTALANSIPYIAVSQASTAFPVISHLLTELKIINTDIGRLAVSSALFCDAIGISLTAVVLSIAGNKDKNVMTTVWAILSYAGLVAIIIAFPIRPTLLCMQKHASLGKAVPETFIVIIFVAVLVTAFLSEIVGQHFILGPLLLGLAVPAGPPLGDALELKLHSLCVEFLYPIFLAVSGMKTNVLKINFQGLWVVGTLVFFSFLVKIGAVMAPAMYHNVPVQEAVVVALALNAKGITELVIFILLKEKGILTDQAFALSVIQVVVTTAIITPLIRVLYSSPRQCISIQRNSIQHAKRNTELRVLVCIHNQESIPTILNLLEVSHATRESPVAVIGFLLVEPVGQTTPMLLAHQLQRKPGRFAHVFNALHHYELQNKSCATVQLFTAISKFEAMHDDICQVALDKRATIVILPYHKQWAIDGTIGSVNGAVRNMNLRVLHKAPCSVGILIERGVLTGTLSVLTNRSWYQIAVLFIGGQDDVESLAYGARMAKHSSTNLTVFRFLLFGSEESRGPKPDDDDLIDEVRYANRGNDHFEYIEEVVIDGIGLAALIRRMEDCFDLMIVGRRHQESPILSRLGEWSECPELGVIGDMLASPDFGSISLLHFLRSYQEETPFMEIVPSESANEMLLVMANMTLVCENPNNIQSKGIWSQSNPLNFSTPLLLCQISIISIISQLIGFCLKPLGQSSIVSQIFGGMLLGPSLLGHDKALSLTLFPTRGNAMIELIATFGLMFFFFLIGVKMDPIMMLRPGKKAMGIGFSVFFFTLTLPSILCFILKNYLTMDTSLAHSLPFITISQSITAFPVIVCLLTELKFLNTELGRLAVSSAMFCDVISISLTAIVYSISENKGGNAMTTIWALVSYVAFFATIAFTVRPTVLWMLNPGPEGKSVDETCIFIILALVLVVGFVSETIGQHFILGPLIFGLAVPEGPPLGAALESRLDTLISGLLYPIFLAVSGLKTNVFAIKSEAVWVVTIIVVFACLVKIGAVILPAIYSDVPIREALVLGLVLNAKGINELILYNYFRQSEILKDQEFALAVISVVVVTAIITPLIKLLYDPQNQYISTKRNTIQHAKPDAELRILVCIHNHDTVPTIINLLEVSHATRESPVAVITVFLVELVGRSAPMLVTHERFDKTFLRNVCSSGHIVNAFQHYELQNQTCVTVQSFTAMSHLETMHDDILQMALDKKATIVIIPFHKQWAIDGSIGSVNRAIQNMNLNVLNKVPCSVGILVDRGILTGSSSILTCRLLYRVGILFIGGADDAESLAYGCRMAKHRRTNLTVIRFLLFGSENNLDRKHDTVLIEEFRQANIDNKRFVFIEEVVRDGEGLAALIRGMEDCFDLMIVGRQHQDSPLFSGLDEWSECPELGVIGDMLASPDFGITASVLVVQQQRVGRNVNNWPTQGQPVLNDREPLFNHDVRHEGDTTTMV</sequence>
<feature type="transmembrane region" description="Helical" evidence="11">
    <location>
        <begin position="1084"/>
        <end position="1106"/>
    </location>
</feature>
<feature type="transmembrane region" description="Helical" evidence="11">
    <location>
        <begin position="942"/>
        <end position="972"/>
    </location>
</feature>
<evidence type="ECO:0000256" key="5">
    <source>
        <dbReference type="ARBA" id="ARBA00022692"/>
    </source>
</evidence>
<feature type="transmembrane region" description="Helical" evidence="11">
    <location>
        <begin position="164"/>
        <end position="189"/>
    </location>
</feature>
<feature type="transmembrane region" description="Helical" evidence="11">
    <location>
        <begin position="241"/>
        <end position="261"/>
    </location>
</feature>
<keyword evidence="7 11" id="KW-1133">Transmembrane helix</keyword>
<reference evidence="15 16" key="1">
    <citation type="journal article" date="2024" name="Plant J.">
        <title>Genome sequences and population genomics reveal climatic adaptation and genomic divergence between two closely related sweetgum species.</title>
        <authorList>
            <person name="Xu W.Q."/>
            <person name="Ren C.Q."/>
            <person name="Zhang X.Y."/>
            <person name="Comes H.P."/>
            <person name="Liu X.H."/>
            <person name="Li Y.G."/>
            <person name="Kettle C.J."/>
            <person name="Jalonen R."/>
            <person name="Gaisberger H."/>
            <person name="Ma Y.Z."/>
            <person name="Qiu Y.X."/>
        </authorList>
    </citation>
    <scope>NUCLEOTIDE SEQUENCE [LARGE SCALE GENOMIC DNA]</scope>
    <source>
        <strain evidence="15">Hangzhou</strain>
    </source>
</reference>
<feature type="transmembrane region" description="Helical" evidence="11">
    <location>
        <begin position="91"/>
        <end position="113"/>
    </location>
</feature>
<feature type="transmembrane region" description="Helical" evidence="11">
    <location>
        <begin position="992"/>
        <end position="1008"/>
    </location>
</feature>
<dbReference type="Pfam" id="PF23256">
    <property type="entry name" value="CHX17_2nd"/>
    <property type="match status" value="2"/>
</dbReference>
<feature type="domain" description="Cation/H(+) antiporter C-terminal" evidence="14">
    <location>
        <begin position="518"/>
        <end position="649"/>
    </location>
</feature>
<dbReference type="PANTHER" id="PTHR32468:SF35">
    <property type="entry name" value="CATION_H+ EXCHANGER DOMAIN-CONTAINING PROTEIN"/>
    <property type="match status" value="1"/>
</dbReference>
<evidence type="ECO:0000256" key="9">
    <source>
        <dbReference type="ARBA" id="ARBA00023136"/>
    </source>
</evidence>
<keyword evidence="5 11" id="KW-0812">Transmembrane</keyword>
<keyword evidence="16" id="KW-1185">Reference proteome</keyword>
<evidence type="ECO:0000256" key="11">
    <source>
        <dbReference type="SAM" id="Phobius"/>
    </source>
</evidence>
<feature type="transmembrane region" description="Helical" evidence="11">
    <location>
        <begin position="905"/>
        <end position="930"/>
    </location>
</feature>
<keyword evidence="3" id="KW-0050">Antiport</keyword>
<feature type="transmembrane region" description="Helical" evidence="11">
    <location>
        <begin position="209"/>
        <end position="229"/>
    </location>
</feature>
<feature type="domain" description="Cation/H(+) antiporter central" evidence="13">
    <location>
        <begin position="1162"/>
        <end position="1286"/>
    </location>
</feature>
<accession>A0AAP0X3B1</accession>
<comment type="similarity">
    <text evidence="10">Belongs to the monovalent cation:proton antiporter 2 (CPA2) transporter (TC 2.A.37) family. CHX (TC 2.A.37.4) subfamily.</text>
</comment>
<dbReference type="EMBL" id="JBBPBK010000006">
    <property type="protein sequence ID" value="KAK9283525.1"/>
    <property type="molecule type" value="Genomic_DNA"/>
</dbReference>
<keyword evidence="9 11" id="KW-0472">Membrane</keyword>
<dbReference type="GO" id="GO:0012505">
    <property type="term" value="C:endomembrane system"/>
    <property type="evidence" value="ECO:0007669"/>
    <property type="project" value="TreeGrafter"/>
</dbReference>
<feature type="domain" description="Cation/H+ exchanger transmembrane" evidence="12">
    <location>
        <begin position="725"/>
        <end position="1102"/>
    </location>
</feature>